<dbReference type="InterPro" id="IPR001647">
    <property type="entry name" value="HTH_TetR"/>
</dbReference>
<dbReference type="AlphaFoldDB" id="A0A542ESQ8"/>
<dbReference type="SUPFAM" id="SSF46689">
    <property type="entry name" value="Homeodomain-like"/>
    <property type="match status" value="1"/>
</dbReference>
<protein>
    <submittedName>
        <fullName evidence="4">TetR family transcriptional regulator</fullName>
    </submittedName>
</protein>
<feature type="domain" description="HTH tetR-type" evidence="3">
    <location>
        <begin position="48"/>
        <end position="108"/>
    </location>
</feature>
<accession>A0A542ESQ8</accession>
<dbReference type="PROSITE" id="PS50977">
    <property type="entry name" value="HTH_TETR_2"/>
    <property type="match status" value="1"/>
</dbReference>
<dbReference type="InterPro" id="IPR050109">
    <property type="entry name" value="HTH-type_TetR-like_transc_reg"/>
</dbReference>
<organism evidence="4 5">
    <name type="scientific">Kribbella jejuensis</name>
    <dbReference type="NCBI Taxonomy" id="236068"/>
    <lineage>
        <taxon>Bacteria</taxon>
        <taxon>Bacillati</taxon>
        <taxon>Actinomycetota</taxon>
        <taxon>Actinomycetes</taxon>
        <taxon>Propionibacteriales</taxon>
        <taxon>Kribbellaceae</taxon>
        <taxon>Kribbella</taxon>
    </lineage>
</organism>
<name>A0A542ESQ8_9ACTN</name>
<dbReference type="InterPro" id="IPR009057">
    <property type="entry name" value="Homeodomain-like_sf"/>
</dbReference>
<dbReference type="Pfam" id="PF17940">
    <property type="entry name" value="TetR_C_31"/>
    <property type="match status" value="1"/>
</dbReference>
<dbReference type="InterPro" id="IPR041583">
    <property type="entry name" value="TetR_C_31"/>
</dbReference>
<dbReference type="GO" id="GO:0003700">
    <property type="term" value="F:DNA-binding transcription factor activity"/>
    <property type="evidence" value="ECO:0007669"/>
    <property type="project" value="TreeGrafter"/>
</dbReference>
<proteinExistence type="predicted"/>
<dbReference type="EMBL" id="VFMM01000001">
    <property type="protein sequence ID" value="TQJ18355.1"/>
    <property type="molecule type" value="Genomic_DNA"/>
</dbReference>
<dbReference type="Gene3D" id="1.10.357.10">
    <property type="entry name" value="Tetracycline Repressor, domain 2"/>
    <property type="match status" value="1"/>
</dbReference>
<evidence type="ECO:0000256" key="1">
    <source>
        <dbReference type="ARBA" id="ARBA00023125"/>
    </source>
</evidence>
<dbReference type="Pfam" id="PF00440">
    <property type="entry name" value="TetR_N"/>
    <property type="match status" value="1"/>
</dbReference>
<dbReference type="PANTHER" id="PTHR30055">
    <property type="entry name" value="HTH-TYPE TRANSCRIPTIONAL REGULATOR RUTR"/>
    <property type="match status" value="1"/>
</dbReference>
<dbReference type="PANTHER" id="PTHR30055:SF231">
    <property type="entry name" value="TRANSCRIPTIONAL REGULATORY PROTEIN (PROBABLY DEOR-FAMILY)-RELATED"/>
    <property type="match status" value="1"/>
</dbReference>
<evidence type="ECO:0000259" key="3">
    <source>
        <dbReference type="PROSITE" id="PS50977"/>
    </source>
</evidence>
<evidence type="ECO:0000256" key="2">
    <source>
        <dbReference type="PROSITE-ProRule" id="PRU00335"/>
    </source>
</evidence>
<evidence type="ECO:0000313" key="5">
    <source>
        <dbReference type="Proteomes" id="UP000316298"/>
    </source>
</evidence>
<dbReference type="Proteomes" id="UP000316298">
    <property type="component" value="Unassembled WGS sequence"/>
</dbReference>
<feature type="DNA-binding region" description="H-T-H motif" evidence="2">
    <location>
        <begin position="71"/>
        <end position="90"/>
    </location>
</feature>
<comment type="caution">
    <text evidence="4">The sequence shown here is derived from an EMBL/GenBank/DDBJ whole genome shotgun (WGS) entry which is preliminary data.</text>
</comment>
<keyword evidence="1 2" id="KW-0238">DNA-binding</keyword>
<sequence>MATESEPKSRKTVDPAFPGTKINPYKRPDSLLFVQVSRGVDGRRVRGEQRRSELIKATLTVIERDGVAGVSHRVVAAEADVSVASITYHFPTLDALLTAALQSAAEDLAVELHGRGSELGPRPADELARLIEHSVVRRRGRTLALYELYLYAARRPELRETAAAWLEPLTEIARTFTADPQKAQLLVAALDGLLMQTLIGARDLDRADVAALIEVLK</sequence>
<evidence type="ECO:0000313" key="4">
    <source>
        <dbReference type="EMBL" id="TQJ18355.1"/>
    </source>
</evidence>
<dbReference type="GO" id="GO:0000976">
    <property type="term" value="F:transcription cis-regulatory region binding"/>
    <property type="evidence" value="ECO:0007669"/>
    <property type="project" value="TreeGrafter"/>
</dbReference>
<gene>
    <name evidence="4" type="ORF">FB475_2490</name>
</gene>
<reference evidence="4 5" key="1">
    <citation type="submission" date="2019-06" db="EMBL/GenBank/DDBJ databases">
        <title>Sequencing the genomes of 1000 actinobacteria strains.</title>
        <authorList>
            <person name="Klenk H.-P."/>
        </authorList>
    </citation>
    <scope>NUCLEOTIDE SEQUENCE [LARGE SCALE GENOMIC DNA]</scope>
    <source>
        <strain evidence="4 5">DSM 17305</strain>
    </source>
</reference>
<keyword evidence="5" id="KW-1185">Reference proteome</keyword>